<reference evidence="3" key="1">
    <citation type="journal article" date="2019" name="Int. J. Syst. Evol. Microbiol.">
        <title>The Global Catalogue of Microorganisms (GCM) 10K type strain sequencing project: providing services to taxonomists for standard genome sequencing and annotation.</title>
        <authorList>
            <consortium name="The Broad Institute Genomics Platform"/>
            <consortium name="The Broad Institute Genome Sequencing Center for Infectious Disease"/>
            <person name="Wu L."/>
            <person name="Ma J."/>
        </authorList>
    </citation>
    <scope>NUCLEOTIDE SEQUENCE [LARGE SCALE GENOMIC DNA]</scope>
    <source>
        <strain evidence="3">JCM 17326</strain>
    </source>
</reference>
<feature type="chain" id="PRO_5047163026" description="Lipoprotein" evidence="1">
    <location>
        <begin position="24"/>
        <end position="440"/>
    </location>
</feature>
<evidence type="ECO:0000313" key="3">
    <source>
        <dbReference type="Proteomes" id="UP001500630"/>
    </source>
</evidence>
<gene>
    <name evidence="2" type="ORF">GCM10022419_125960</name>
</gene>
<dbReference type="PROSITE" id="PS51257">
    <property type="entry name" value="PROKAR_LIPOPROTEIN"/>
    <property type="match status" value="1"/>
</dbReference>
<name>A0ABP6ZUM4_9ACTN</name>
<proteinExistence type="predicted"/>
<evidence type="ECO:0000256" key="1">
    <source>
        <dbReference type="SAM" id="SignalP"/>
    </source>
</evidence>
<dbReference type="Proteomes" id="UP001500630">
    <property type="component" value="Unassembled WGS sequence"/>
</dbReference>
<keyword evidence="1" id="KW-0732">Signal</keyword>
<dbReference type="PROSITE" id="PS51318">
    <property type="entry name" value="TAT"/>
    <property type="match status" value="1"/>
</dbReference>
<accession>A0ABP6ZUM4</accession>
<dbReference type="RefSeq" id="WP_345578435.1">
    <property type="nucleotide sequence ID" value="NZ_BAABDQ010000059.1"/>
</dbReference>
<comment type="caution">
    <text evidence="2">The sequence shown here is derived from an EMBL/GenBank/DDBJ whole genome shotgun (WGS) entry which is preliminary data.</text>
</comment>
<dbReference type="InterPro" id="IPR011044">
    <property type="entry name" value="Quino_amine_DH_bsu"/>
</dbReference>
<evidence type="ECO:0008006" key="4">
    <source>
        <dbReference type="Google" id="ProtNLM"/>
    </source>
</evidence>
<keyword evidence="3" id="KW-1185">Reference proteome</keyword>
<evidence type="ECO:0000313" key="2">
    <source>
        <dbReference type="EMBL" id="GAA3619189.1"/>
    </source>
</evidence>
<protein>
    <recommendedName>
        <fullName evidence="4">Lipoprotein</fullName>
    </recommendedName>
</protein>
<organism evidence="2 3">
    <name type="scientific">Nonomuraea rosea</name>
    <dbReference type="NCBI Taxonomy" id="638574"/>
    <lineage>
        <taxon>Bacteria</taxon>
        <taxon>Bacillati</taxon>
        <taxon>Actinomycetota</taxon>
        <taxon>Actinomycetes</taxon>
        <taxon>Streptosporangiales</taxon>
        <taxon>Streptosporangiaceae</taxon>
        <taxon>Nonomuraea</taxon>
    </lineage>
</organism>
<dbReference type="EMBL" id="BAABDQ010000059">
    <property type="protein sequence ID" value="GAA3619189.1"/>
    <property type="molecule type" value="Genomic_DNA"/>
</dbReference>
<dbReference type="SUPFAM" id="SSF50969">
    <property type="entry name" value="YVTN repeat-like/Quinoprotein amine dehydrogenase"/>
    <property type="match status" value="1"/>
</dbReference>
<dbReference type="InterPro" id="IPR006311">
    <property type="entry name" value="TAT_signal"/>
</dbReference>
<sequence length="440" mass="46209">MLPYTRRRALTLAGAAAVLSACAATEQRAPATGPSAGPVPRPGRLFAETAAGLAVADLATGRVRAAYPGAVAEARWARLYQLDDGHLRTFQASDGALVDDVRARVPETGDPVIKAVSTELAALGPPPGPRRRTTIVVATAGGGRRTLDLDGNIEPEAFSADGQTMYVLDRLPPAAPDHYRVRMYDLVRGTMGALQTRDKQQIPPGQEEEMRGQGRQAVLDPGQNILYTLYTHQDAHLHTRDLAAGHDLSPGVHAFVHVLHLEQRWAYCLDLPAPFGLGPAASHTLALADGRLYVFDASTGRAVVASTETLTIERSALLGKLTGEARAGEARTGEAHTDEAYAGQADQGQARAGEAYAVAGGGGLYLAAGTRLTAADAGTLALRATWTLPGQARGLAFLEGELLAGAGEQVLRLDPATGARLAAVPLPGLRTLRHAEHTTR</sequence>
<feature type="signal peptide" evidence="1">
    <location>
        <begin position="1"/>
        <end position="23"/>
    </location>
</feature>